<dbReference type="InterPro" id="IPR012338">
    <property type="entry name" value="Beta-lactam/transpept-like"/>
</dbReference>
<dbReference type="OrthoDB" id="9805821at2"/>
<feature type="chain" id="PRO_5022139234" evidence="3">
    <location>
        <begin position="20"/>
        <end position="588"/>
    </location>
</feature>
<dbReference type="InterPro" id="IPR001466">
    <property type="entry name" value="Beta-lactam-related"/>
</dbReference>
<accession>A0A521ECF6</accession>
<evidence type="ECO:0000256" key="2">
    <source>
        <dbReference type="ARBA" id="ARBA00023136"/>
    </source>
</evidence>
<evidence type="ECO:0000256" key="1">
    <source>
        <dbReference type="ARBA" id="ARBA00004370"/>
    </source>
</evidence>
<dbReference type="PANTHER" id="PTHR46825:SF11">
    <property type="entry name" value="PENICILLIN-BINDING PROTEIN 4"/>
    <property type="match status" value="1"/>
</dbReference>
<keyword evidence="6" id="KW-1185">Reference proteome</keyword>
<evidence type="ECO:0000256" key="3">
    <source>
        <dbReference type="SAM" id="SignalP"/>
    </source>
</evidence>
<dbReference type="PANTHER" id="PTHR46825">
    <property type="entry name" value="D-ALANYL-D-ALANINE-CARBOXYPEPTIDASE/ENDOPEPTIDASE AMPH"/>
    <property type="match status" value="1"/>
</dbReference>
<sequence length="588" mass="65273">MKKVKIIGCALLIAVTLHAQQAMENIGKKVDDYLSGAELYGFSGAIIVAKDGQILLNKGYGYAHRTTKTVNTPSSVFSTGSVTKQFTAAAVMKLEMMGKLNTEDKLPKYFDNVPDDKKNITIHHLLTHTAGLPPAVGNDFDPITKGEFIEKVMAAETRFPPGDDFAYSNVGYSLLALIIEKQSKLRYEAFLRKYLFGPAGMQHTGYGLPNWDDTAFAHIYNGDNDNGSTRRFTKPTWHLMGNGGILSTTGDMYKWVEALKNNTVLNEEATRKMFVPFKNNYAYGWDAIDGGNLRQHDGGSTLGNSAELRWFVEEDLLTMLFTNATINGNLGFSVVRDDIEALTFGIEIPLPPKIHPVARDLEPYIGTYQFPSGQTFSISGDAHSIYLEVDNQELYDLLLDPDNYKPGGVNIVPNKKIEKAFERALSDGDFQGFEFIGASATLQKEISTEIEMEGMTKPNYKLIKTVPSQHGDNRYITQVALSDDKNFEGESMILSIVTENFKFAGLGIDFGSVSPLKLQLYPIAENKFQAYSLQSKMGARIEIVGKSDNNYDFTVGNTTVSYIKKKRDKINSSSVTPPTEIIHSEFQK</sequence>
<dbReference type="AlphaFoldDB" id="A0A521ECF6"/>
<organism evidence="5 6">
    <name type="scientific">Saccharicrinis carchari</name>
    <dbReference type="NCBI Taxonomy" id="1168039"/>
    <lineage>
        <taxon>Bacteria</taxon>
        <taxon>Pseudomonadati</taxon>
        <taxon>Bacteroidota</taxon>
        <taxon>Bacteroidia</taxon>
        <taxon>Marinilabiliales</taxon>
        <taxon>Marinilabiliaceae</taxon>
        <taxon>Saccharicrinis</taxon>
    </lineage>
</organism>
<dbReference type="Pfam" id="PF00144">
    <property type="entry name" value="Beta-lactamase"/>
    <property type="match status" value="1"/>
</dbReference>
<evidence type="ECO:0000259" key="4">
    <source>
        <dbReference type="Pfam" id="PF00144"/>
    </source>
</evidence>
<evidence type="ECO:0000313" key="5">
    <source>
        <dbReference type="EMBL" id="SMO81605.1"/>
    </source>
</evidence>
<evidence type="ECO:0000313" key="6">
    <source>
        <dbReference type="Proteomes" id="UP000319040"/>
    </source>
</evidence>
<feature type="signal peptide" evidence="3">
    <location>
        <begin position="1"/>
        <end position="19"/>
    </location>
</feature>
<reference evidence="5 6" key="1">
    <citation type="submission" date="2017-05" db="EMBL/GenBank/DDBJ databases">
        <authorList>
            <person name="Varghese N."/>
            <person name="Submissions S."/>
        </authorList>
    </citation>
    <scope>NUCLEOTIDE SEQUENCE [LARGE SCALE GENOMIC DNA]</scope>
    <source>
        <strain evidence="5 6">DSM 27040</strain>
    </source>
</reference>
<name>A0A521ECF6_SACCC</name>
<keyword evidence="2" id="KW-0472">Membrane</keyword>
<dbReference type="Proteomes" id="UP000319040">
    <property type="component" value="Unassembled WGS sequence"/>
</dbReference>
<comment type="subcellular location">
    <subcellularLocation>
        <location evidence="1">Membrane</location>
    </subcellularLocation>
</comment>
<protein>
    <submittedName>
        <fullName evidence="5">CubicO group peptidase, beta-lactamase class C family</fullName>
    </submittedName>
</protein>
<dbReference type="InterPro" id="IPR050491">
    <property type="entry name" value="AmpC-like"/>
</dbReference>
<dbReference type="SUPFAM" id="SSF56601">
    <property type="entry name" value="beta-lactamase/transpeptidase-like"/>
    <property type="match status" value="1"/>
</dbReference>
<keyword evidence="3" id="KW-0732">Signal</keyword>
<dbReference type="EMBL" id="FXTB01000008">
    <property type="protein sequence ID" value="SMO81605.1"/>
    <property type="molecule type" value="Genomic_DNA"/>
</dbReference>
<dbReference type="Gene3D" id="3.40.710.10">
    <property type="entry name" value="DD-peptidase/beta-lactamase superfamily"/>
    <property type="match status" value="1"/>
</dbReference>
<proteinExistence type="predicted"/>
<dbReference type="RefSeq" id="WP_142534180.1">
    <property type="nucleotide sequence ID" value="NZ_FXTB01000008.1"/>
</dbReference>
<feature type="domain" description="Beta-lactamase-related" evidence="4">
    <location>
        <begin position="44"/>
        <end position="285"/>
    </location>
</feature>
<dbReference type="GO" id="GO:0016020">
    <property type="term" value="C:membrane"/>
    <property type="evidence" value="ECO:0007669"/>
    <property type="project" value="UniProtKB-SubCell"/>
</dbReference>
<gene>
    <name evidence="5" type="ORF">SAMN06265379_108137</name>
</gene>